<name>A0A1H8PTI6_9EURY</name>
<evidence type="ECO:0000259" key="1">
    <source>
        <dbReference type="Pfam" id="PF26297"/>
    </source>
</evidence>
<organism evidence="2 3">
    <name type="scientific">Halogranum amylolyticum</name>
    <dbReference type="NCBI Taxonomy" id="660520"/>
    <lineage>
        <taxon>Archaea</taxon>
        <taxon>Methanobacteriati</taxon>
        <taxon>Methanobacteriota</taxon>
        <taxon>Stenosarchaea group</taxon>
        <taxon>Halobacteria</taxon>
        <taxon>Halobacteriales</taxon>
        <taxon>Haloferacaceae</taxon>
    </lineage>
</organism>
<keyword evidence="3" id="KW-1185">Reference proteome</keyword>
<dbReference type="Proteomes" id="UP000199126">
    <property type="component" value="Unassembled WGS sequence"/>
</dbReference>
<reference evidence="3" key="1">
    <citation type="submission" date="2016-10" db="EMBL/GenBank/DDBJ databases">
        <authorList>
            <person name="Varghese N."/>
            <person name="Submissions S."/>
        </authorList>
    </citation>
    <scope>NUCLEOTIDE SEQUENCE [LARGE SCALE GENOMIC DNA]</scope>
    <source>
        <strain evidence="3">CGMCC 1.10121</strain>
    </source>
</reference>
<dbReference type="EMBL" id="FODV01000002">
    <property type="protein sequence ID" value="SEO44853.1"/>
    <property type="molecule type" value="Genomic_DNA"/>
</dbReference>
<dbReference type="InterPro" id="IPR058394">
    <property type="entry name" value="DUF8081"/>
</dbReference>
<dbReference type="Pfam" id="PF26297">
    <property type="entry name" value="DUF8081"/>
    <property type="match status" value="1"/>
</dbReference>
<feature type="domain" description="DUF8081" evidence="1">
    <location>
        <begin position="4"/>
        <end position="72"/>
    </location>
</feature>
<evidence type="ECO:0000313" key="2">
    <source>
        <dbReference type="EMBL" id="SEO44853.1"/>
    </source>
</evidence>
<dbReference type="AlphaFoldDB" id="A0A1H8PTI6"/>
<gene>
    <name evidence="2" type="ORF">SAMN04487948_102465</name>
</gene>
<protein>
    <recommendedName>
        <fullName evidence="1">DUF8081 domain-containing protein</fullName>
    </recommendedName>
</protein>
<dbReference type="RefSeq" id="WP_244531485.1">
    <property type="nucleotide sequence ID" value="NZ_FODV01000002.1"/>
</dbReference>
<evidence type="ECO:0000313" key="3">
    <source>
        <dbReference type="Proteomes" id="UP000199126"/>
    </source>
</evidence>
<accession>A0A1H8PTI6</accession>
<sequence length="106" mass="11859">MCDYVVDVKPSARRTNGAVGAAVCRTGSRRRFDSRADAEAWASELSERGDGRVWIRRADPDDRSAADAYLVGRYPRPELDGAYDKRRRRLRAPSVEQVGLGAYDAR</sequence>
<proteinExistence type="predicted"/>